<evidence type="ECO:0000313" key="6">
    <source>
        <dbReference type="EMBL" id="PYE84376.1"/>
    </source>
</evidence>
<dbReference type="Proteomes" id="UP000248311">
    <property type="component" value="Unassembled WGS sequence"/>
</dbReference>
<comment type="similarity">
    <text evidence="1 3">Belongs to the bacterial flagellin family.</text>
</comment>
<evidence type="ECO:0000256" key="2">
    <source>
        <dbReference type="ARBA" id="ARBA00023143"/>
    </source>
</evidence>
<dbReference type="InterPro" id="IPR046358">
    <property type="entry name" value="Flagellin_C"/>
</dbReference>
<evidence type="ECO:0000256" key="1">
    <source>
        <dbReference type="ARBA" id="ARBA00005709"/>
    </source>
</evidence>
<keyword evidence="6" id="KW-0966">Cell projection</keyword>
<dbReference type="OrthoDB" id="7312911at2"/>
<comment type="function">
    <text evidence="3">Flagellin is the subunit protein which polymerizes to form the filaments of bacterial flagella.</text>
</comment>
<organism evidence="6 7">
    <name type="scientific">Pseudoroseicyclus aestuarii</name>
    <dbReference type="NCBI Taxonomy" id="1795041"/>
    <lineage>
        <taxon>Bacteria</taxon>
        <taxon>Pseudomonadati</taxon>
        <taxon>Pseudomonadota</taxon>
        <taxon>Alphaproteobacteria</taxon>
        <taxon>Rhodobacterales</taxon>
        <taxon>Paracoccaceae</taxon>
        <taxon>Pseudoroseicyclus</taxon>
    </lineage>
</organism>
<dbReference type="AlphaFoldDB" id="A0A318SVL3"/>
<feature type="domain" description="Flagellin N-terminal" evidence="4">
    <location>
        <begin position="15"/>
        <end position="140"/>
    </location>
</feature>
<proteinExistence type="inferred from homology"/>
<dbReference type="InterPro" id="IPR001029">
    <property type="entry name" value="Flagellin_N"/>
</dbReference>
<feature type="domain" description="Flagellin C-terminal" evidence="5">
    <location>
        <begin position="258"/>
        <end position="335"/>
    </location>
</feature>
<name>A0A318SVL3_9RHOB</name>
<evidence type="ECO:0000259" key="4">
    <source>
        <dbReference type="Pfam" id="PF00669"/>
    </source>
</evidence>
<evidence type="ECO:0000256" key="3">
    <source>
        <dbReference type="RuleBase" id="RU362073"/>
    </source>
</evidence>
<dbReference type="Gene3D" id="1.20.1330.10">
    <property type="entry name" value="f41 fragment of flagellin, N-terminal domain"/>
    <property type="match status" value="1"/>
</dbReference>
<comment type="subcellular location">
    <subcellularLocation>
        <location evidence="3">Secreted</location>
    </subcellularLocation>
    <subcellularLocation>
        <location evidence="3">Bacterial flagellum</location>
    </subcellularLocation>
</comment>
<keyword evidence="7" id="KW-1185">Reference proteome</keyword>
<dbReference type="SUPFAM" id="SSF64518">
    <property type="entry name" value="Phase 1 flagellin"/>
    <property type="match status" value="1"/>
</dbReference>
<dbReference type="GO" id="GO:0009288">
    <property type="term" value="C:bacterial-type flagellum"/>
    <property type="evidence" value="ECO:0007669"/>
    <property type="project" value="UniProtKB-SubCell"/>
</dbReference>
<keyword evidence="6" id="KW-0969">Cilium</keyword>
<keyword evidence="2 3" id="KW-0975">Bacterial flagellum</keyword>
<dbReference type="PANTHER" id="PTHR42792:SF1">
    <property type="entry name" value="FLAGELLAR HOOK-ASSOCIATED PROTEIN 3"/>
    <property type="match status" value="1"/>
</dbReference>
<protein>
    <recommendedName>
        <fullName evidence="3">Flagellin</fullName>
    </recommendedName>
</protein>
<keyword evidence="3" id="KW-0964">Secreted</keyword>
<evidence type="ECO:0000259" key="5">
    <source>
        <dbReference type="Pfam" id="PF00700"/>
    </source>
</evidence>
<dbReference type="RefSeq" id="WP_110813481.1">
    <property type="nucleotide sequence ID" value="NZ_QJTE01000002.1"/>
</dbReference>
<dbReference type="GO" id="GO:0005198">
    <property type="term" value="F:structural molecule activity"/>
    <property type="evidence" value="ECO:0007669"/>
    <property type="project" value="UniProtKB-UniRule"/>
</dbReference>
<dbReference type="GO" id="GO:0005576">
    <property type="term" value="C:extracellular region"/>
    <property type="evidence" value="ECO:0007669"/>
    <property type="project" value="UniProtKB-SubCell"/>
</dbReference>
<reference evidence="6 7" key="1">
    <citation type="submission" date="2018-06" db="EMBL/GenBank/DDBJ databases">
        <title>Genomic Encyclopedia of Type Strains, Phase III (KMG-III): the genomes of soil and plant-associated and newly described type strains.</title>
        <authorList>
            <person name="Whitman W."/>
        </authorList>
    </citation>
    <scope>NUCLEOTIDE SEQUENCE [LARGE SCALE GENOMIC DNA]</scope>
    <source>
        <strain evidence="6 7">CECT 9025</strain>
    </source>
</reference>
<keyword evidence="6" id="KW-0282">Flagellum</keyword>
<gene>
    <name evidence="6" type="ORF">DFP88_102174</name>
</gene>
<dbReference type="InterPro" id="IPR001492">
    <property type="entry name" value="Flagellin"/>
</dbReference>
<dbReference type="EMBL" id="QJTE01000002">
    <property type="protein sequence ID" value="PYE84376.1"/>
    <property type="molecule type" value="Genomic_DNA"/>
</dbReference>
<dbReference type="PANTHER" id="PTHR42792">
    <property type="entry name" value="FLAGELLIN"/>
    <property type="match status" value="1"/>
</dbReference>
<dbReference type="Pfam" id="PF00700">
    <property type="entry name" value="Flagellin_C"/>
    <property type="match status" value="1"/>
</dbReference>
<sequence length="335" mass="34787">MSSISGLSSTYIMRAQRDHVARLQGQLDRAAQEVATGLTADPYGDLGAGTAVSLELRAGQDRTLGLIGANTALAGRMEATALALSEMRDTITAVMSPAASASATKTVGAAQLQALAQGALEQVAAQLNGSYGGSHLFSGAASDRPAIDWDDAVLAAAAGAPPATEAGARQTAADIAALFTEEGFAAFYRGTPASEGPRSSAQIDEGVSLTYGVQADDPMMREALRGLSMLAAIDVSQIDDEEAYAAYMEEALSALSSGVSGLTQTETRLGTQQARLDRTIAVQQSRSDLYQQQVLSLEAVDPYEAATRVSELETRLQATYAVTARLSGLSLLNFL</sequence>
<comment type="caution">
    <text evidence="6">The sequence shown here is derived from an EMBL/GenBank/DDBJ whole genome shotgun (WGS) entry which is preliminary data.</text>
</comment>
<dbReference type="Pfam" id="PF00669">
    <property type="entry name" value="Flagellin_N"/>
    <property type="match status" value="1"/>
</dbReference>
<evidence type="ECO:0000313" key="7">
    <source>
        <dbReference type="Proteomes" id="UP000248311"/>
    </source>
</evidence>
<accession>A0A318SVL3</accession>